<dbReference type="Proteomes" id="UP001165060">
    <property type="component" value="Unassembled WGS sequence"/>
</dbReference>
<dbReference type="Gene3D" id="3.40.50.150">
    <property type="entry name" value="Vaccinia Virus protein VP39"/>
    <property type="match status" value="1"/>
</dbReference>
<sequence>MVFLSLLLFFFGILATVAADPPSPAPESCSAAPPAPLALFSIHAFSDADPDSPTPLFISGFDDKLVEHPAVAGKVFFRLDVFNNDSLDSIKDRLFDISHSRFGRDKEIEIHDQRIVHVLNQLPLDYCSPSPSPSGTNTLPPPLAQITSLYAKYKEELIVLRERAKLFRPHVIDASGLCADGYGDLEAEITYMRLREQRPSRVLELSPNCGWSSFYLLSALAKNEHGTLDSFDMHDCSRHIVDTHLPDLAPLRTLHLGDAFAPDGALMGEGVSDAFDYFFIDSEHSYEFATRVVDVLFRTRSNPTLVGSIHDTYNKNHLPSEEAQAFLEYFAAMSGDRELFTASPMKDMGNYAQLVRARVELGVGGDVRDNVAPCKWLFCANGSLFFNLVQY</sequence>
<accession>A0ABQ6M7J5</accession>
<proteinExistence type="predicted"/>
<comment type="caution">
    <text evidence="2">The sequence shown here is derived from an EMBL/GenBank/DDBJ whole genome shotgun (WGS) entry which is preliminary data.</text>
</comment>
<dbReference type="Pfam" id="PF13578">
    <property type="entry name" value="Methyltransf_24"/>
    <property type="match status" value="1"/>
</dbReference>
<evidence type="ECO:0008006" key="4">
    <source>
        <dbReference type="Google" id="ProtNLM"/>
    </source>
</evidence>
<protein>
    <recommendedName>
        <fullName evidence="4">Methyltransferase domain-containing protein</fullName>
    </recommendedName>
</protein>
<gene>
    <name evidence="2" type="ORF">TeGR_g3915</name>
</gene>
<feature type="signal peptide" evidence="1">
    <location>
        <begin position="1"/>
        <end position="19"/>
    </location>
</feature>
<dbReference type="EMBL" id="BRYB01002518">
    <property type="protein sequence ID" value="GMI20963.1"/>
    <property type="molecule type" value="Genomic_DNA"/>
</dbReference>
<evidence type="ECO:0000313" key="3">
    <source>
        <dbReference type="Proteomes" id="UP001165060"/>
    </source>
</evidence>
<feature type="chain" id="PRO_5045398662" description="Methyltransferase domain-containing protein" evidence="1">
    <location>
        <begin position="20"/>
        <end position="391"/>
    </location>
</feature>
<keyword evidence="3" id="KW-1185">Reference proteome</keyword>
<organism evidence="2 3">
    <name type="scientific">Tetraparma gracilis</name>
    <dbReference type="NCBI Taxonomy" id="2962635"/>
    <lineage>
        <taxon>Eukaryota</taxon>
        <taxon>Sar</taxon>
        <taxon>Stramenopiles</taxon>
        <taxon>Ochrophyta</taxon>
        <taxon>Bolidophyceae</taxon>
        <taxon>Parmales</taxon>
        <taxon>Triparmaceae</taxon>
        <taxon>Tetraparma</taxon>
    </lineage>
</organism>
<reference evidence="2 3" key="1">
    <citation type="journal article" date="2023" name="Commun. Biol.">
        <title>Genome analysis of Parmales, the sister group of diatoms, reveals the evolutionary specialization of diatoms from phago-mixotrophs to photoautotrophs.</title>
        <authorList>
            <person name="Ban H."/>
            <person name="Sato S."/>
            <person name="Yoshikawa S."/>
            <person name="Yamada K."/>
            <person name="Nakamura Y."/>
            <person name="Ichinomiya M."/>
            <person name="Sato N."/>
            <person name="Blanc-Mathieu R."/>
            <person name="Endo H."/>
            <person name="Kuwata A."/>
            <person name="Ogata H."/>
        </authorList>
    </citation>
    <scope>NUCLEOTIDE SEQUENCE [LARGE SCALE GENOMIC DNA]</scope>
</reference>
<evidence type="ECO:0000256" key="1">
    <source>
        <dbReference type="SAM" id="SignalP"/>
    </source>
</evidence>
<keyword evidence="1" id="KW-0732">Signal</keyword>
<evidence type="ECO:0000313" key="2">
    <source>
        <dbReference type="EMBL" id="GMI20963.1"/>
    </source>
</evidence>
<name>A0ABQ6M7J5_9STRA</name>
<dbReference type="InterPro" id="IPR029063">
    <property type="entry name" value="SAM-dependent_MTases_sf"/>
</dbReference>
<dbReference type="SUPFAM" id="SSF53335">
    <property type="entry name" value="S-adenosyl-L-methionine-dependent methyltransferases"/>
    <property type="match status" value="1"/>
</dbReference>